<accession>A0ABW1T622</accession>
<organism evidence="1 2">
    <name type="scientific">Longivirga aurantiaca</name>
    <dbReference type="NCBI Taxonomy" id="1837743"/>
    <lineage>
        <taxon>Bacteria</taxon>
        <taxon>Bacillati</taxon>
        <taxon>Actinomycetota</taxon>
        <taxon>Actinomycetes</taxon>
        <taxon>Sporichthyales</taxon>
        <taxon>Sporichthyaceae</taxon>
        <taxon>Longivirga</taxon>
    </lineage>
</organism>
<sequence>MTASTTSSYGVRSSVAPLLRVAVRRPLTGGPDVVAQYEAAHWQTPDLDRLAAQHAGFVQTLRDLGSDVVELDPVPGLPDAVFVYDPVFVGPSGSIELVAAKEARRGEGAHLIAGLESAGVPTVGRLVGDATADAGDMYWMDEDTVAIGRSYRTNQDAVDQVRGILAADGVKVEVFDLPHDLGPEYCLHLMSTISPVREDLAVVYEKLAPVAMLQSLAKRGIEWIVVDDEEYVTLGCNILAVRPGVVLMGERNVRTADALREKGVEVHTFDSEQSDKGEGGPTCMTRPILRA</sequence>
<proteinExistence type="predicted"/>
<dbReference type="RefSeq" id="WP_386768788.1">
    <property type="nucleotide sequence ID" value="NZ_JBHSTI010000033.1"/>
</dbReference>
<gene>
    <name evidence="1" type="ORF">ACFQGU_16465</name>
</gene>
<dbReference type="Gene3D" id="3.75.10.10">
    <property type="entry name" value="L-arginine/glycine Amidinotransferase, Chain A"/>
    <property type="match status" value="1"/>
</dbReference>
<protein>
    <submittedName>
        <fullName evidence="1">Dimethylarginine dimethylaminohydrolase family protein</fullName>
    </submittedName>
</protein>
<dbReference type="Pfam" id="PF02274">
    <property type="entry name" value="ADI"/>
    <property type="match status" value="1"/>
</dbReference>
<dbReference type="Proteomes" id="UP001596138">
    <property type="component" value="Unassembled WGS sequence"/>
</dbReference>
<keyword evidence="2" id="KW-1185">Reference proteome</keyword>
<evidence type="ECO:0000313" key="1">
    <source>
        <dbReference type="EMBL" id="MFC6239468.1"/>
    </source>
</evidence>
<evidence type="ECO:0000313" key="2">
    <source>
        <dbReference type="Proteomes" id="UP001596138"/>
    </source>
</evidence>
<reference evidence="2" key="1">
    <citation type="journal article" date="2019" name="Int. J. Syst. Evol. Microbiol.">
        <title>The Global Catalogue of Microorganisms (GCM) 10K type strain sequencing project: providing services to taxonomists for standard genome sequencing and annotation.</title>
        <authorList>
            <consortium name="The Broad Institute Genomics Platform"/>
            <consortium name="The Broad Institute Genome Sequencing Center for Infectious Disease"/>
            <person name="Wu L."/>
            <person name="Ma J."/>
        </authorList>
    </citation>
    <scope>NUCLEOTIDE SEQUENCE [LARGE SCALE GENOMIC DNA]</scope>
    <source>
        <strain evidence="2">CGMCC 4.7317</strain>
    </source>
</reference>
<dbReference type="PANTHER" id="PTHR47271:SF2">
    <property type="entry name" value="ARGININE DEIMINASE"/>
    <property type="match status" value="1"/>
</dbReference>
<dbReference type="PANTHER" id="PTHR47271">
    <property type="entry name" value="ARGININE DEIMINASE"/>
    <property type="match status" value="1"/>
</dbReference>
<comment type="caution">
    <text evidence="1">The sequence shown here is derived from an EMBL/GenBank/DDBJ whole genome shotgun (WGS) entry which is preliminary data.</text>
</comment>
<dbReference type="SUPFAM" id="SSF55909">
    <property type="entry name" value="Pentein"/>
    <property type="match status" value="1"/>
</dbReference>
<dbReference type="EMBL" id="JBHSTI010000033">
    <property type="protein sequence ID" value="MFC6239468.1"/>
    <property type="molecule type" value="Genomic_DNA"/>
</dbReference>
<name>A0ABW1T622_9ACTN</name>